<dbReference type="SMART" id="SM00218">
    <property type="entry name" value="ZU5"/>
    <property type="match status" value="1"/>
</dbReference>
<dbReference type="SUPFAM" id="SSF52540">
    <property type="entry name" value="P-loop containing nucleoside triphosphate hydrolases"/>
    <property type="match status" value="1"/>
</dbReference>
<feature type="compositionally biased region" description="Basic and acidic residues" evidence="16">
    <location>
        <begin position="376"/>
        <end position="388"/>
    </location>
</feature>
<reference evidence="21" key="2">
    <citation type="submission" date="2025-08" db="UniProtKB">
        <authorList>
            <consortium name="Ensembl"/>
        </authorList>
    </citation>
    <scope>IDENTIFICATION</scope>
</reference>
<feature type="domain" description="ZU5" evidence="20">
    <location>
        <begin position="1604"/>
        <end position="1718"/>
    </location>
</feature>
<evidence type="ECO:0000256" key="4">
    <source>
        <dbReference type="ARBA" id="ARBA00007014"/>
    </source>
</evidence>
<keyword evidence="5" id="KW-0796">Tight junction</keyword>
<reference evidence="22" key="1">
    <citation type="journal article" date="2004" name="Nature">
        <title>Genome duplication in the teleost fish Tetraodon nigroviridis reveals the early vertebrate proto-karyotype.</title>
        <authorList>
            <person name="Jaillon O."/>
            <person name="Aury J.-M."/>
            <person name="Brunet F."/>
            <person name="Petit J.-L."/>
            <person name="Stange-Thomann N."/>
            <person name="Mauceli E."/>
            <person name="Bouneau L."/>
            <person name="Fischer C."/>
            <person name="Ozouf-Costaz C."/>
            <person name="Bernot A."/>
            <person name="Nicaud S."/>
            <person name="Jaffe D."/>
            <person name="Fisher S."/>
            <person name="Lutfalla G."/>
            <person name="Dossat C."/>
            <person name="Segurens B."/>
            <person name="Dasilva C."/>
            <person name="Salanoubat M."/>
            <person name="Levy M."/>
            <person name="Boudet N."/>
            <person name="Castellano S."/>
            <person name="Anthouard V."/>
            <person name="Jubin C."/>
            <person name="Castelli V."/>
            <person name="Katinka M."/>
            <person name="Vacherie B."/>
            <person name="Biemont C."/>
            <person name="Skalli Z."/>
            <person name="Cattolico L."/>
            <person name="Poulain J."/>
            <person name="De Berardinis V."/>
            <person name="Cruaud C."/>
            <person name="Duprat S."/>
            <person name="Brottier P."/>
            <person name="Coutanceau J.-P."/>
            <person name="Gouzy J."/>
            <person name="Parra G."/>
            <person name="Lardier G."/>
            <person name="Chapple C."/>
            <person name="McKernan K.J."/>
            <person name="McEwan P."/>
            <person name="Bosak S."/>
            <person name="Kellis M."/>
            <person name="Volff J.-N."/>
            <person name="Guigo R."/>
            <person name="Zody M.C."/>
            <person name="Mesirov J."/>
            <person name="Lindblad-Toh K."/>
            <person name="Birren B."/>
            <person name="Nusbaum C."/>
            <person name="Kahn D."/>
            <person name="Robinson-Rechavi M."/>
            <person name="Laudet V."/>
            <person name="Schachter V."/>
            <person name="Quetier F."/>
            <person name="Saurin W."/>
            <person name="Scarpelli C."/>
            <person name="Wincker P."/>
            <person name="Lander E.S."/>
            <person name="Weissenbach J."/>
            <person name="Roest Crollius H."/>
        </authorList>
    </citation>
    <scope>NUCLEOTIDE SEQUENCE [LARGE SCALE GENOMIC DNA]</scope>
</reference>
<dbReference type="InterPro" id="IPR036034">
    <property type="entry name" value="PDZ_sf"/>
</dbReference>
<feature type="compositionally biased region" description="Basic and acidic residues" evidence="16">
    <location>
        <begin position="1450"/>
        <end position="1461"/>
    </location>
</feature>
<dbReference type="GO" id="GO:0150105">
    <property type="term" value="P:protein localization to cell-cell junction"/>
    <property type="evidence" value="ECO:0007669"/>
    <property type="project" value="TreeGrafter"/>
</dbReference>
<dbReference type="Ensembl" id="ENSTNIT00000003905.1">
    <property type="protein sequence ID" value="ENSTNIP00000003655.1"/>
    <property type="gene ID" value="ENSTNIG00000013698.1"/>
</dbReference>
<feature type="compositionally biased region" description="Low complexity" evidence="16">
    <location>
        <begin position="961"/>
        <end position="971"/>
    </location>
</feature>
<evidence type="ECO:0000256" key="15">
    <source>
        <dbReference type="PROSITE-ProRule" id="PRU00192"/>
    </source>
</evidence>
<evidence type="ECO:0000256" key="7">
    <source>
        <dbReference type="ARBA" id="ARBA00022475"/>
    </source>
</evidence>
<dbReference type="FunFam" id="2.30.42.10:FF:000009">
    <property type="entry name" value="Putative tight junction protein ZO-1"/>
    <property type="match status" value="1"/>
</dbReference>
<feature type="compositionally biased region" description="Basic and acidic residues" evidence="16">
    <location>
        <begin position="166"/>
        <end position="190"/>
    </location>
</feature>
<dbReference type="CDD" id="cd06727">
    <property type="entry name" value="PDZ1_ZO1-like"/>
    <property type="match status" value="1"/>
</dbReference>
<feature type="region of interest" description="Disordered" evidence="16">
    <location>
        <begin position="1402"/>
        <end position="1494"/>
    </location>
</feature>
<dbReference type="GO" id="GO:0005886">
    <property type="term" value="C:plasma membrane"/>
    <property type="evidence" value="ECO:0007669"/>
    <property type="project" value="UniProtKB-SubCell"/>
</dbReference>
<dbReference type="GO" id="GO:0045216">
    <property type="term" value="P:cell-cell junction organization"/>
    <property type="evidence" value="ECO:0007669"/>
    <property type="project" value="TreeGrafter"/>
</dbReference>
<dbReference type="FunFam" id="2.60.220.30:FF:000004">
    <property type="entry name" value="tight junction protein ZO-1 isoform X1"/>
    <property type="match status" value="1"/>
</dbReference>
<dbReference type="Gene3D" id="3.40.50.300">
    <property type="entry name" value="P-loop containing nucleotide triphosphate hydrolases"/>
    <property type="match status" value="1"/>
</dbReference>
<evidence type="ECO:0000313" key="22">
    <source>
        <dbReference type="Proteomes" id="UP000007303"/>
    </source>
</evidence>
<dbReference type="Pfam" id="PF00595">
    <property type="entry name" value="PDZ"/>
    <property type="match status" value="3"/>
</dbReference>
<evidence type="ECO:0000256" key="13">
    <source>
        <dbReference type="ARBA" id="ARBA00077377"/>
    </source>
</evidence>
<feature type="compositionally biased region" description="Basic and acidic residues" evidence="16">
    <location>
        <begin position="1255"/>
        <end position="1272"/>
    </location>
</feature>
<dbReference type="Pfam" id="PF07653">
    <property type="entry name" value="SH3_2"/>
    <property type="match status" value="1"/>
</dbReference>
<keyword evidence="11" id="KW-0965">Cell junction</keyword>
<feature type="region of interest" description="Disordered" evidence="16">
    <location>
        <begin position="1536"/>
        <end position="1569"/>
    </location>
</feature>
<dbReference type="SUPFAM" id="SSF50044">
    <property type="entry name" value="SH3-domain"/>
    <property type="match status" value="1"/>
</dbReference>
<keyword evidence="12" id="KW-0472">Membrane</keyword>
<reference evidence="21" key="3">
    <citation type="submission" date="2025-09" db="UniProtKB">
        <authorList>
            <consortium name="Ensembl"/>
        </authorList>
    </citation>
    <scope>IDENTIFICATION</scope>
</reference>
<evidence type="ECO:0000259" key="19">
    <source>
        <dbReference type="PROSITE" id="PS50106"/>
    </source>
</evidence>
<dbReference type="CDD" id="cd06729">
    <property type="entry name" value="PDZ3_ZO1-like_domain"/>
    <property type="match status" value="1"/>
</dbReference>
<dbReference type="InterPro" id="IPR008145">
    <property type="entry name" value="GK/Ca_channel_bsu"/>
</dbReference>
<dbReference type="GO" id="GO:1905605">
    <property type="term" value="P:positive regulation of blood-brain barrier permeability"/>
    <property type="evidence" value="ECO:0007669"/>
    <property type="project" value="TreeGrafter"/>
</dbReference>
<dbReference type="FunFam" id="2.30.42.10:FF:000013">
    <property type="entry name" value="Putative tight junction protein ZO-1"/>
    <property type="match status" value="1"/>
</dbReference>
<dbReference type="CDD" id="cd12026">
    <property type="entry name" value="SH3_ZO-1"/>
    <property type="match status" value="1"/>
</dbReference>
<evidence type="ECO:0000256" key="1">
    <source>
        <dbReference type="ARBA" id="ARBA00004413"/>
    </source>
</evidence>
<dbReference type="InterPro" id="IPR001478">
    <property type="entry name" value="PDZ"/>
</dbReference>
<dbReference type="InterPro" id="IPR008144">
    <property type="entry name" value="Guanylate_kin-like_dom"/>
</dbReference>
<dbReference type="GO" id="GO:0005923">
    <property type="term" value="C:bicellular tight junction"/>
    <property type="evidence" value="ECO:0007669"/>
    <property type="project" value="UniProtKB-SubCell"/>
</dbReference>
<dbReference type="Pfam" id="PF00625">
    <property type="entry name" value="Guanylate_kin"/>
    <property type="match status" value="1"/>
</dbReference>
<dbReference type="PROSITE" id="PS50106">
    <property type="entry name" value="PDZ"/>
    <property type="match status" value="3"/>
</dbReference>
<dbReference type="PROSITE" id="PS50002">
    <property type="entry name" value="SH3"/>
    <property type="match status" value="1"/>
</dbReference>
<keyword evidence="8" id="KW-0597">Phosphoprotein</keyword>
<keyword evidence="10" id="KW-0303">Gap junction</keyword>
<dbReference type="InParanoid" id="H3C5Y5"/>
<dbReference type="GO" id="GO:0090557">
    <property type="term" value="P:establishment of endothelial intestinal barrier"/>
    <property type="evidence" value="ECO:0007669"/>
    <property type="project" value="TreeGrafter"/>
</dbReference>
<evidence type="ECO:0000313" key="21">
    <source>
        <dbReference type="Ensembl" id="ENSTNIP00000003655.1"/>
    </source>
</evidence>
<feature type="domain" description="PDZ" evidence="19">
    <location>
        <begin position="199"/>
        <end position="277"/>
    </location>
</feature>
<evidence type="ECO:0000256" key="11">
    <source>
        <dbReference type="ARBA" id="ARBA00022949"/>
    </source>
</evidence>
<evidence type="ECO:0000256" key="6">
    <source>
        <dbReference type="ARBA" id="ARBA00022443"/>
    </source>
</evidence>
<evidence type="ECO:0000259" key="18">
    <source>
        <dbReference type="PROSITE" id="PS50052"/>
    </source>
</evidence>
<feature type="compositionally biased region" description="Polar residues" evidence="16">
    <location>
        <begin position="1076"/>
        <end position="1085"/>
    </location>
</feature>
<dbReference type="InterPro" id="IPR001452">
    <property type="entry name" value="SH3_domain"/>
</dbReference>
<dbReference type="InterPro" id="IPR027417">
    <property type="entry name" value="P-loop_NTPase"/>
</dbReference>
<dbReference type="Gene3D" id="2.60.220.30">
    <property type="match status" value="1"/>
</dbReference>
<feature type="domain" description="PDZ" evidence="19">
    <location>
        <begin position="431"/>
        <end position="512"/>
    </location>
</feature>
<organism evidence="21 22">
    <name type="scientific">Tetraodon nigroviridis</name>
    <name type="common">Spotted green pufferfish</name>
    <name type="synonym">Chelonodon nigroviridis</name>
    <dbReference type="NCBI Taxonomy" id="99883"/>
    <lineage>
        <taxon>Eukaryota</taxon>
        <taxon>Metazoa</taxon>
        <taxon>Chordata</taxon>
        <taxon>Craniata</taxon>
        <taxon>Vertebrata</taxon>
        <taxon>Euteleostomi</taxon>
        <taxon>Actinopterygii</taxon>
        <taxon>Neopterygii</taxon>
        <taxon>Teleostei</taxon>
        <taxon>Neoteleostei</taxon>
        <taxon>Acanthomorphata</taxon>
        <taxon>Eupercaria</taxon>
        <taxon>Tetraodontiformes</taxon>
        <taxon>Tetradontoidea</taxon>
        <taxon>Tetraodontidae</taxon>
        <taxon>Tetraodon</taxon>
    </lineage>
</organism>
<dbReference type="GeneTree" id="ENSGT00940000155164"/>
<dbReference type="PANTHER" id="PTHR13865">
    <property type="entry name" value="TIGHT JUNCTION PROTEIN"/>
    <property type="match status" value="1"/>
</dbReference>
<dbReference type="InterPro" id="IPR036028">
    <property type="entry name" value="SH3-like_dom_sf"/>
</dbReference>
<dbReference type="PANTHER" id="PTHR13865:SF25">
    <property type="entry name" value="TIGHT JUNCTION PROTEIN ZO-1"/>
    <property type="match status" value="1"/>
</dbReference>
<keyword evidence="22" id="KW-1185">Reference proteome</keyword>
<accession>H3C5Y5</accession>
<evidence type="ECO:0000256" key="16">
    <source>
        <dbReference type="SAM" id="MobiDB-lite"/>
    </source>
</evidence>
<dbReference type="GO" id="GO:0098609">
    <property type="term" value="P:cell-cell adhesion"/>
    <property type="evidence" value="ECO:0007669"/>
    <property type="project" value="TreeGrafter"/>
</dbReference>
<feature type="domain" description="SH3" evidence="17">
    <location>
        <begin position="526"/>
        <end position="594"/>
    </location>
</feature>
<feature type="domain" description="Guanylate kinase-like" evidence="18">
    <location>
        <begin position="700"/>
        <end position="801"/>
    </location>
</feature>
<feature type="domain" description="PDZ" evidence="19">
    <location>
        <begin position="23"/>
        <end position="110"/>
    </location>
</feature>
<evidence type="ECO:0000256" key="9">
    <source>
        <dbReference type="ARBA" id="ARBA00022737"/>
    </source>
</evidence>
<protein>
    <recommendedName>
        <fullName evidence="14">Zona occludens protein 1</fullName>
    </recommendedName>
    <alternativeName>
        <fullName evidence="13">Zonula occludens protein 1</fullName>
    </alternativeName>
</protein>
<evidence type="ECO:0000256" key="14">
    <source>
        <dbReference type="ARBA" id="ARBA00081594"/>
    </source>
</evidence>
<evidence type="ECO:0000256" key="2">
    <source>
        <dbReference type="ARBA" id="ARBA00004435"/>
    </source>
</evidence>
<feature type="region of interest" description="Disordered" evidence="16">
    <location>
        <begin position="1013"/>
        <end position="1328"/>
    </location>
</feature>
<feature type="compositionally biased region" description="Low complexity" evidence="16">
    <location>
        <begin position="1483"/>
        <end position="1494"/>
    </location>
</feature>
<feature type="region of interest" description="Disordered" evidence="16">
    <location>
        <begin position="284"/>
        <end position="424"/>
    </location>
</feature>
<evidence type="ECO:0000256" key="12">
    <source>
        <dbReference type="ARBA" id="ARBA00023136"/>
    </source>
</evidence>
<dbReference type="FunFam" id="3.40.50.300:FF:000110">
    <property type="entry name" value="tight junction protein ZO-1 isoform X1"/>
    <property type="match status" value="1"/>
</dbReference>
<dbReference type="PROSITE" id="PS51145">
    <property type="entry name" value="ZU5"/>
    <property type="match status" value="1"/>
</dbReference>
<dbReference type="OMA" id="SPIRTEH"/>
<feature type="compositionally biased region" description="Basic and acidic residues" evidence="16">
    <location>
        <begin position="1050"/>
        <end position="1067"/>
    </location>
</feature>
<dbReference type="SMART" id="SM00228">
    <property type="entry name" value="PDZ"/>
    <property type="match status" value="3"/>
</dbReference>
<feature type="region of interest" description="Disordered" evidence="16">
    <location>
        <begin position="956"/>
        <end position="975"/>
    </location>
</feature>
<name>H3C5Y5_TETNG</name>
<dbReference type="Pfam" id="PF00791">
    <property type="entry name" value="ZU5"/>
    <property type="match status" value="1"/>
</dbReference>
<dbReference type="PROSITE" id="PS50052">
    <property type="entry name" value="GUANYLATE_KINASE_2"/>
    <property type="match status" value="1"/>
</dbReference>
<feature type="region of interest" description="Disordered" evidence="16">
    <location>
        <begin position="117"/>
        <end position="198"/>
    </location>
</feature>
<keyword evidence="6 15" id="KW-0728">SH3 domain</keyword>
<feature type="compositionally biased region" description="Basic and acidic residues" evidence="16">
    <location>
        <begin position="326"/>
        <end position="339"/>
    </location>
</feature>
<dbReference type="GO" id="GO:0050839">
    <property type="term" value="F:cell adhesion molecule binding"/>
    <property type="evidence" value="ECO:0007669"/>
    <property type="project" value="TreeGrafter"/>
</dbReference>
<dbReference type="CDD" id="cd06728">
    <property type="entry name" value="PDZ2_ZO1-like_ds"/>
    <property type="match status" value="1"/>
</dbReference>
<evidence type="ECO:0000256" key="5">
    <source>
        <dbReference type="ARBA" id="ARBA00022427"/>
    </source>
</evidence>
<dbReference type="Gene3D" id="2.30.42.10">
    <property type="match status" value="3"/>
</dbReference>
<feature type="compositionally biased region" description="Polar residues" evidence="16">
    <location>
        <begin position="1539"/>
        <end position="1550"/>
    </location>
</feature>
<evidence type="ECO:0000259" key="17">
    <source>
        <dbReference type="PROSITE" id="PS50002"/>
    </source>
</evidence>
<dbReference type="Proteomes" id="UP000007303">
    <property type="component" value="Unassembled WGS sequence"/>
</dbReference>
<evidence type="ECO:0000256" key="8">
    <source>
        <dbReference type="ARBA" id="ARBA00022553"/>
    </source>
</evidence>
<dbReference type="FunFam" id="2.30.42.10:FF:000170">
    <property type="entry name" value="tight junction protein ZO-1 isoform X2"/>
    <property type="match status" value="1"/>
</dbReference>
<dbReference type="InterPro" id="IPR005417">
    <property type="entry name" value="ZO"/>
</dbReference>
<keyword evidence="7" id="KW-1003">Cell membrane</keyword>
<dbReference type="SUPFAM" id="SSF50156">
    <property type="entry name" value="PDZ domain-like"/>
    <property type="match status" value="3"/>
</dbReference>
<feature type="compositionally biased region" description="Basic and acidic residues" evidence="16">
    <location>
        <begin position="1301"/>
        <end position="1328"/>
    </location>
</feature>
<feature type="compositionally biased region" description="Acidic residues" evidence="16">
    <location>
        <begin position="128"/>
        <end position="139"/>
    </location>
</feature>
<comment type="subcellular location">
    <subcellularLocation>
        <location evidence="3">Cell junction</location>
        <location evidence="3">Gap junction</location>
    </subcellularLocation>
    <subcellularLocation>
        <location evidence="2">Cell junction</location>
        <location evidence="2">Tight junction</location>
    </subcellularLocation>
    <subcellularLocation>
        <location evidence="1">Cell membrane</location>
        <topology evidence="1">Peripheral membrane protein</topology>
        <orientation evidence="1">Cytoplasmic side</orientation>
    </subcellularLocation>
</comment>
<dbReference type="STRING" id="99883.ENSTNIP00000003655"/>
<proteinExistence type="inferred from homology"/>
<dbReference type="PRINTS" id="PR01597">
    <property type="entry name" value="ZONOCCLUDNS"/>
</dbReference>
<evidence type="ECO:0000256" key="3">
    <source>
        <dbReference type="ARBA" id="ARBA00004610"/>
    </source>
</evidence>
<keyword evidence="9" id="KW-0677">Repeat</keyword>
<feature type="region of interest" description="Disordered" evidence="16">
    <location>
        <begin position="826"/>
        <end position="851"/>
    </location>
</feature>
<feature type="compositionally biased region" description="Low complexity" evidence="16">
    <location>
        <begin position="405"/>
        <end position="421"/>
    </location>
</feature>
<dbReference type="SMART" id="SM00072">
    <property type="entry name" value="GuKc"/>
    <property type="match status" value="1"/>
</dbReference>
<evidence type="ECO:0000256" key="10">
    <source>
        <dbReference type="ARBA" id="ARBA00022868"/>
    </source>
</evidence>
<sequence>LCGASVFSRAQRWKETVIWEQHTVTLHRAPGFGFGIAISGGRDNPHFQSGETSIVISDVLKGGPAEGLTAENDRVVMVNAVSMDNVEHAYAVQQLRKSGKIAKITIRRKRKVHVPMGRLGERETMSEHDEEEDSYDEEIYETRSGRSGAYSGVGGAVGRRSGRSAGRRDRERERSASRERSLSPRSDRRPHNLPPRPAKVTLVKSRKNEEYGLRLASHIFVKDISPESLAARDGNIQEGDVVLKINGTVTENLSLIDAKKLIERSKGKLKMVVQRDDRATLLNIPDLDDSIPSANASDRDDISDIHSMASDHSNRSHERHRSSRSRSPDRRSEPSDHSRHSPPQISNGSHRSRDDERASKPASTPAKLAEELPLPKAKELTIARDEKQLPPLPEPKPVYAQPGQPDVDLPVSPSDAPVPSAAHDDSILRPSMKLVKFRKGESVGLRLAGGNDVGIFVAGVLEDSPAAKEGLEEGDQILRVNNVDFANIIREEAVLFLLDLPKGEEVTILAQKKKDVYRRIVESDVGDSFYIRTHFEYEKESPYGLSFNKGEVFRVVDTLYNGKLGSWLAIRIGKNHQEVERGIIPNKNRAEQLSSVQYTLPKTAGGDRADFWRFRGLRSSKRNLRKSREDLSSQPVQTKFPAYERVVLREAGFLRPVVTFGPIADVAREKLSREEPELFELAKSEPRDAGTDQRSSGIIRLHTIKQIIDRDKHALLDITPNAVDRLNYAQWYPIVVFLNPDNKQGVKSMRTRLCPESRKSARKLYERAIKLRKNNHHLFTATINLNNMNDGWYGALKETIQPAKADGTTEDDLDIHDDRLSYLSAPGSEYSMYSTDSRHTSDYEDTDTEGGAYTDQELDETLNDEVGLPTEPAITRSSEPVREDPPVIQDTPGYPGYQHPAQPEAASRIDPAGFKMAAPQQQDEAALALPSLPPAAVAPPAGEQPAQLEGVQLEEPPAAPAAPQAGSLSSPSPAPELIQLSDDIVGASLSLVSSQMYKKDLYNMEEPVRIHHGMKPSLSYSHQPPYQDKQPYRDYDHPPYGYDGGGYAEPKPHNADSHPHYDNRVPHYNDQWPPYDQQTSSSQPTGYPPGHQQPLGYNPRSPYEDGPGRDYSPPQPRYDEASPVGYDGRPRHSKPGPARYDEAPPPPPAAYDPRSPYEAEPHGFPVSSPRSPEPPKQYYGDPGLRPAYAAGPPNRAYKPGTMNSDPTSSPPKAEPLSSPGEPAVTPGAKPFPPPPRDDPDEDPAMKPQSVLNRVKMFENKRSVSMDRAKEGESSVLRPADVPKPASAPGPVLKANSLSNLEQEKSTYRAPEPQKPHTKPLDDVARTNHYDLDEDEEYYRKQLSYFDRRSFDSKAMGQPSPGINRFHDLPKPAQLSYPYNRFGLTFPCRVESAEKVSPVEKRYDPLPQISPSSQYGLPAPALPPSALPKLSPSDANCVPEPLTSPNPKPELAAHRPVSREEPAAGGYLPLRGLADKPPVNGTDALPSKPLAAPASYNRYVPKPYTSAARPFERKFESPKFNHNLLPNEVKSELLAKPGALSNSGGKPQLSPQPLDHDSGLDTFTRTVDNRPKYQHNNVNAVPKAIPVSPSTLDDDDEDEGHTVVATARGIFNCNGGVLSSIETGVSIIIPQGAIPESVEQEIYFKVCRDNNILPPLDKEKGETLLSPLVMCGPHGLKFLKPVELRLPHCDPKTWQNKSLPGDPNYLVGANCVSVLIDHF</sequence>
<dbReference type="GO" id="GO:0005921">
    <property type="term" value="C:gap junction"/>
    <property type="evidence" value="ECO:0007669"/>
    <property type="project" value="UniProtKB-SubCell"/>
</dbReference>
<evidence type="ECO:0000259" key="20">
    <source>
        <dbReference type="PROSITE" id="PS51145"/>
    </source>
</evidence>
<comment type="similarity">
    <text evidence="4">Belongs to the MAGUK family.</text>
</comment>
<dbReference type="InterPro" id="IPR000906">
    <property type="entry name" value="ZU5_dom"/>
</dbReference>
<dbReference type="Gene3D" id="2.30.30.40">
    <property type="entry name" value="SH3 Domains"/>
    <property type="match status" value="1"/>
</dbReference>
<dbReference type="InterPro" id="IPR035597">
    <property type="entry name" value="ZO-1_SH3"/>
</dbReference>